<reference evidence="3 4" key="1">
    <citation type="submission" date="2021-03" db="EMBL/GenBank/DDBJ databases">
        <title>Sequencing the genomes of 1000 actinobacteria strains.</title>
        <authorList>
            <person name="Klenk H.-P."/>
        </authorList>
    </citation>
    <scope>NUCLEOTIDE SEQUENCE [LARGE SCALE GENOMIC DNA]</scope>
    <source>
        <strain evidence="3 4">DSM 44580</strain>
    </source>
</reference>
<evidence type="ECO:0000313" key="4">
    <source>
        <dbReference type="Proteomes" id="UP001519363"/>
    </source>
</evidence>
<keyword evidence="2" id="KW-0812">Transmembrane</keyword>
<comment type="caution">
    <text evidence="3">The sequence shown here is derived from an EMBL/GenBank/DDBJ whole genome shotgun (WGS) entry which is preliminary data.</text>
</comment>
<evidence type="ECO:0000313" key="3">
    <source>
        <dbReference type="EMBL" id="MBP2475223.1"/>
    </source>
</evidence>
<evidence type="ECO:0000256" key="2">
    <source>
        <dbReference type="SAM" id="Phobius"/>
    </source>
</evidence>
<gene>
    <name evidence="3" type="ORF">JOF53_004095</name>
</gene>
<keyword evidence="2" id="KW-0472">Membrane</keyword>
<name>A0ABS5AF55_9PSEU</name>
<feature type="region of interest" description="Disordered" evidence="1">
    <location>
        <begin position="69"/>
        <end position="90"/>
    </location>
</feature>
<evidence type="ECO:0008006" key="5">
    <source>
        <dbReference type="Google" id="ProtNLM"/>
    </source>
</evidence>
<keyword evidence="2" id="KW-1133">Transmembrane helix</keyword>
<organism evidence="3 4">
    <name type="scientific">Crossiella equi</name>
    <dbReference type="NCBI Taxonomy" id="130796"/>
    <lineage>
        <taxon>Bacteria</taxon>
        <taxon>Bacillati</taxon>
        <taxon>Actinomycetota</taxon>
        <taxon>Actinomycetes</taxon>
        <taxon>Pseudonocardiales</taxon>
        <taxon>Pseudonocardiaceae</taxon>
        <taxon>Crossiella</taxon>
    </lineage>
</organism>
<dbReference type="Proteomes" id="UP001519363">
    <property type="component" value="Unassembled WGS sequence"/>
</dbReference>
<proteinExistence type="predicted"/>
<sequence>MTGEHSEDAAVTALTEWQREPDRAYGCPVGHGELQPTRNGTGRLSLVCLECAHTLPVDPSLVTEVLGEAPPPGHEVLEQPELPDGRTPRGLCADGTVRTTGWLLVGRRPVPSPVLAALAAVAVLTPVLGVLGLVIGLVAGFGGWLLLTTWLQPASTFVAGPAVLASVVRPGQWARLYGTLGPVGQVSGTAATSAGDLVVRFRGGRQIVASPTDELVIVELVN</sequence>
<keyword evidence="4" id="KW-1185">Reference proteome</keyword>
<feature type="transmembrane region" description="Helical" evidence="2">
    <location>
        <begin position="114"/>
        <end position="144"/>
    </location>
</feature>
<dbReference type="EMBL" id="JAGIOO010000001">
    <property type="protein sequence ID" value="MBP2475223.1"/>
    <property type="molecule type" value="Genomic_DNA"/>
</dbReference>
<accession>A0ABS5AF55</accession>
<feature type="transmembrane region" description="Helical" evidence="2">
    <location>
        <begin position="150"/>
        <end position="168"/>
    </location>
</feature>
<protein>
    <recommendedName>
        <fullName evidence="5">NfeD-like C-terminal domain-containing protein</fullName>
    </recommendedName>
</protein>
<dbReference type="RefSeq" id="WP_209707187.1">
    <property type="nucleotide sequence ID" value="NZ_JAGIOO010000001.1"/>
</dbReference>
<evidence type="ECO:0000256" key="1">
    <source>
        <dbReference type="SAM" id="MobiDB-lite"/>
    </source>
</evidence>